<protein>
    <submittedName>
        <fullName evidence="1">Uncharacterized protein</fullName>
    </submittedName>
</protein>
<evidence type="ECO:0000313" key="2">
    <source>
        <dbReference type="Proteomes" id="UP000299102"/>
    </source>
</evidence>
<sequence length="116" mass="12858">MRRSARPRPYVAVLFTPSKITSVGSSRRPIAGSEGHIIQQELCVDPVRIKGRCVFSRALQCPFNVISEAQNECFNLTLVKTHRSVHSCGQESKPVLSTSKSMRLIAAHHVSNCINK</sequence>
<dbReference type="AlphaFoldDB" id="A0A4C1U7M1"/>
<comment type="caution">
    <text evidence="1">The sequence shown here is derived from an EMBL/GenBank/DDBJ whole genome shotgun (WGS) entry which is preliminary data.</text>
</comment>
<name>A0A4C1U7M1_EUMVA</name>
<dbReference type="Proteomes" id="UP000299102">
    <property type="component" value="Unassembled WGS sequence"/>
</dbReference>
<proteinExistence type="predicted"/>
<gene>
    <name evidence="1" type="ORF">EVAR_22605_1</name>
</gene>
<evidence type="ECO:0000313" key="1">
    <source>
        <dbReference type="EMBL" id="GBP22319.1"/>
    </source>
</evidence>
<keyword evidence="2" id="KW-1185">Reference proteome</keyword>
<reference evidence="1 2" key="1">
    <citation type="journal article" date="2019" name="Commun. Biol.">
        <title>The bagworm genome reveals a unique fibroin gene that provides high tensile strength.</title>
        <authorList>
            <person name="Kono N."/>
            <person name="Nakamura H."/>
            <person name="Ohtoshi R."/>
            <person name="Tomita M."/>
            <person name="Numata K."/>
            <person name="Arakawa K."/>
        </authorList>
    </citation>
    <scope>NUCLEOTIDE SEQUENCE [LARGE SCALE GENOMIC DNA]</scope>
</reference>
<dbReference type="EMBL" id="BGZK01000138">
    <property type="protein sequence ID" value="GBP22319.1"/>
    <property type="molecule type" value="Genomic_DNA"/>
</dbReference>
<organism evidence="1 2">
    <name type="scientific">Eumeta variegata</name>
    <name type="common">Bagworm moth</name>
    <name type="synonym">Eumeta japonica</name>
    <dbReference type="NCBI Taxonomy" id="151549"/>
    <lineage>
        <taxon>Eukaryota</taxon>
        <taxon>Metazoa</taxon>
        <taxon>Ecdysozoa</taxon>
        <taxon>Arthropoda</taxon>
        <taxon>Hexapoda</taxon>
        <taxon>Insecta</taxon>
        <taxon>Pterygota</taxon>
        <taxon>Neoptera</taxon>
        <taxon>Endopterygota</taxon>
        <taxon>Lepidoptera</taxon>
        <taxon>Glossata</taxon>
        <taxon>Ditrysia</taxon>
        <taxon>Tineoidea</taxon>
        <taxon>Psychidae</taxon>
        <taxon>Oiketicinae</taxon>
        <taxon>Eumeta</taxon>
    </lineage>
</organism>
<accession>A0A4C1U7M1</accession>